<evidence type="ECO:0000256" key="5">
    <source>
        <dbReference type="PROSITE-ProRule" id="PRU00288"/>
    </source>
</evidence>
<accession>A0A158Q3K3</accession>
<dbReference type="CDD" id="cd08959">
    <property type="entry name" value="ArfGap_ArfGap1_like"/>
    <property type="match status" value="1"/>
</dbReference>
<protein>
    <submittedName>
        <fullName evidence="10">Arf-GAP domain-containing protein</fullName>
    </submittedName>
</protein>
<dbReference type="Pfam" id="PF01412">
    <property type="entry name" value="ArfGap"/>
    <property type="match status" value="1"/>
</dbReference>
<dbReference type="STRING" id="318479.A0A158Q3K3"/>
<dbReference type="Proteomes" id="UP000274756">
    <property type="component" value="Unassembled WGS sequence"/>
</dbReference>
<dbReference type="OrthoDB" id="983479at2759"/>
<dbReference type="GO" id="GO:0000139">
    <property type="term" value="C:Golgi membrane"/>
    <property type="evidence" value="ECO:0007669"/>
    <property type="project" value="GOC"/>
</dbReference>
<dbReference type="WBParaSite" id="DME_0000258101-mRNA-1">
    <property type="protein sequence ID" value="DME_0000258101-mRNA-1"/>
    <property type="gene ID" value="DME_0000258101"/>
</dbReference>
<evidence type="ECO:0000256" key="1">
    <source>
        <dbReference type="ARBA" id="ARBA00022468"/>
    </source>
</evidence>
<dbReference type="EMBL" id="UYYG01001157">
    <property type="protein sequence ID" value="VDN56968.1"/>
    <property type="molecule type" value="Genomic_DNA"/>
</dbReference>
<keyword evidence="3 5" id="KW-0863">Zinc-finger</keyword>
<dbReference type="InterPro" id="IPR037278">
    <property type="entry name" value="ARFGAP/RecO"/>
</dbReference>
<gene>
    <name evidence="7" type="ORF">DME_LOCUS6941</name>
</gene>
<organism evidence="8 10">
    <name type="scientific">Dracunculus medinensis</name>
    <name type="common">Guinea worm</name>
    <dbReference type="NCBI Taxonomy" id="318479"/>
    <lineage>
        <taxon>Eukaryota</taxon>
        <taxon>Metazoa</taxon>
        <taxon>Ecdysozoa</taxon>
        <taxon>Nematoda</taxon>
        <taxon>Chromadorea</taxon>
        <taxon>Rhabditida</taxon>
        <taxon>Spirurina</taxon>
        <taxon>Dracunculoidea</taxon>
        <taxon>Dracunculidae</taxon>
        <taxon>Dracunculus</taxon>
    </lineage>
</organism>
<dbReference type="GO" id="GO:0048205">
    <property type="term" value="P:COPI coating of Golgi vesicle"/>
    <property type="evidence" value="ECO:0007669"/>
    <property type="project" value="TreeGrafter"/>
</dbReference>
<name>A0A158Q3K3_DRAME</name>
<keyword evidence="9" id="KW-1185">Reference proteome</keyword>
<evidence type="ECO:0000259" key="6">
    <source>
        <dbReference type="PROSITE" id="PS50115"/>
    </source>
</evidence>
<dbReference type="GO" id="GO:0005096">
    <property type="term" value="F:GTPase activator activity"/>
    <property type="evidence" value="ECO:0007669"/>
    <property type="project" value="UniProtKB-KW"/>
</dbReference>
<dbReference type="Gene3D" id="1.10.220.150">
    <property type="entry name" value="Arf GTPase activating protein"/>
    <property type="match status" value="1"/>
</dbReference>
<dbReference type="InterPro" id="IPR001164">
    <property type="entry name" value="ArfGAP_dom"/>
</dbReference>
<keyword evidence="2" id="KW-0479">Metal-binding</keyword>
<dbReference type="SMART" id="SM00105">
    <property type="entry name" value="ArfGap"/>
    <property type="match status" value="1"/>
</dbReference>
<dbReference type="AlphaFoldDB" id="A0A158Q3K3"/>
<evidence type="ECO:0000256" key="4">
    <source>
        <dbReference type="ARBA" id="ARBA00022833"/>
    </source>
</evidence>
<dbReference type="PANTHER" id="PTHR45686:SF4">
    <property type="entry name" value="ADP-RIBOSYLATION FACTOR GTPASE ACTIVATING PROTEIN 3, ISOFORM H"/>
    <property type="match status" value="1"/>
</dbReference>
<proteinExistence type="predicted"/>
<dbReference type="FunFam" id="1.10.220.150:FF:000004">
    <property type="entry name" value="Putative ADP-ribosylation factor GTPase-activating protein 2"/>
    <property type="match status" value="1"/>
</dbReference>
<reference evidence="7 9" key="2">
    <citation type="submission" date="2018-11" db="EMBL/GenBank/DDBJ databases">
        <authorList>
            <consortium name="Pathogen Informatics"/>
        </authorList>
    </citation>
    <scope>NUCLEOTIDE SEQUENCE [LARGE SCALE GENOMIC DNA]</scope>
</reference>
<dbReference type="GO" id="GO:0008270">
    <property type="term" value="F:zinc ion binding"/>
    <property type="evidence" value="ECO:0007669"/>
    <property type="project" value="UniProtKB-KW"/>
</dbReference>
<dbReference type="InterPro" id="IPR038508">
    <property type="entry name" value="ArfGAP_dom_sf"/>
</dbReference>
<feature type="domain" description="Arf-GAP" evidence="6">
    <location>
        <begin position="13"/>
        <end position="129"/>
    </location>
</feature>
<keyword evidence="1" id="KW-0343">GTPase activation</keyword>
<reference evidence="10" key="1">
    <citation type="submission" date="2016-04" db="UniProtKB">
        <authorList>
            <consortium name="WormBaseParasite"/>
        </authorList>
    </citation>
    <scope>IDENTIFICATION</scope>
</reference>
<evidence type="ECO:0000256" key="3">
    <source>
        <dbReference type="ARBA" id="ARBA00022771"/>
    </source>
</evidence>
<evidence type="ECO:0000313" key="9">
    <source>
        <dbReference type="Proteomes" id="UP000274756"/>
    </source>
</evidence>
<dbReference type="PROSITE" id="PS50115">
    <property type="entry name" value="ARFGAP"/>
    <property type="match status" value="1"/>
</dbReference>
<evidence type="ECO:0000313" key="7">
    <source>
        <dbReference type="EMBL" id="VDN56968.1"/>
    </source>
</evidence>
<evidence type="ECO:0000313" key="8">
    <source>
        <dbReference type="Proteomes" id="UP000038040"/>
    </source>
</evidence>
<sequence length="461" mass="51601">MNDEKSPSKTDMQLVFRKLRSLTANKSCFDCAARNPTWASITYGVFICIDCSAVHRNLGVHLSFVRSTTLDTNWTWLHLRSMQVGGNANAEQFFKQHGCNTTDAQQKYKSRVANLYRDKLANMALQAHRLYGTSVFMDDISTVHSVVENEEKDFFTQTFEAHHTNSSSSISQEAYIRKDDQNDPFSKGFFILGNKKGLGAQRVKVNFLQLEQNAAELKDGKDNENLSTDAAGEEVVPSGQDKYSNLLFMHTSNFQGRANKKTEKDERLGMGIGFNKVNVSHSIASGIRSIHQDGISRGKGPTATNRKKDNDWEIIDDEKYTIFIQIFLLQVSTIFRRQAISSRIMEPSNENLLKKYGNAKAISSDQFFGVFEEDFETRSKLSSFEGSTGIGSADLFGTDESKRSVYNTYTSQMPEMADIKDSMRIGVSKVAGKLSSLGSSVSSYLSVSFSQKLFQILNLKG</sequence>
<keyword evidence="4" id="KW-0862">Zinc</keyword>
<dbReference type="SUPFAM" id="SSF57863">
    <property type="entry name" value="ArfGap/RecO-like zinc finger"/>
    <property type="match status" value="1"/>
</dbReference>
<dbReference type="Proteomes" id="UP000038040">
    <property type="component" value="Unplaced"/>
</dbReference>
<dbReference type="PRINTS" id="PR00405">
    <property type="entry name" value="REVINTRACTNG"/>
</dbReference>
<dbReference type="PANTHER" id="PTHR45686">
    <property type="entry name" value="ADP-RIBOSYLATION FACTOR GTPASE ACTIVATING PROTEIN 3, ISOFORM H-RELATED"/>
    <property type="match status" value="1"/>
</dbReference>
<evidence type="ECO:0000256" key="2">
    <source>
        <dbReference type="ARBA" id="ARBA00022723"/>
    </source>
</evidence>
<evidence type="ECO:0000313" key="10">
    <source>
        <dbReference type="WBParaSite" id="DME_0000258101-mRNA-1"/>
    </source>
</evidence>